<name>A0AAU8SDB1_PSEPU</name>
<sequence>MRRGLWMIFRWPLLIGLLMALGLSSALLGDGLYDLMSWFALGLPLIIVGGVLGWRQKRRGHRMPKEHSIPL</sequence>
<reference evidence="2 3" key="1">
    <citation type="submission" date="2015-02" db="EMBL/GenBank/DDBJ databases">
        <title>Complete Genome Sequencing of Pseudomonas putida S13.1.2.</title>
        <authorList>
            <person name="Chong T.M."/>
            <person name="Chan K.G."/>
            <person name="Dessaux Y."/>
        </authorList>
    </citation>
    <scope>NUCLEOTIDE SEQUENCE [LARGE SCALE GENOMIC DNA]</scope>
    <source>
        <strain evidence="2 3">S13.1.2</strain>
    </source>
</reference>
<dbReference type="EMBL" id="CP010979">
    <property type="protein sequence ID" value="AJQ48238.1"/>
    <property type="molecule type" value="Genomic_DNA"/>
</dbReference>
<evidence type="ECO:0000313" key="3">
    <source>
        <dbReference type="Proteomes" id="UP000033260"/>
    </source>
</evidence>
<dbReference type="RefSeq" id="WP_019472805.1">
    <property type="nucleotide sequence ID" value="NZ_CP010979.1"/>
</dbReference>
<dbReference type="Proteomes" id="UP000033260">
    <property type="component" value="Chromosome"/>
</dbReference>
<dbReference type="AlphaFoldDB" id="A0AAU8SDB1"/>
<protein>
    <recommendedName>
        <fullName evidence="4">DUF4175 domain-containing protein</fullName>
    </recommendedName>
</protein>
<feature type="transmembrane region" description="Helical" evidence="1">
    <location>
        <begin position="36"/>
        <end position="54"/>
    </location>
</feature>
<evidence type="ECO:0000256" key="1">
    <source>
        <dbReference type="SAM" id="Phobius"/>
    </source>
</evidence>
<evidence type="ECO:0008006" key="4">
    <source>
        <dbReference type="Google" id="ProtNLM"/>
    </source>
</evidence>
<keyword evidence="1" id="KW-0812">Transmembrane</keyword>
<organism evidence="2 3">
    <name type="scientific">Pseudomonas putida S13.1.2</name>
    <dbReference type="NCBI Taxonomy" id="1384061"/>
    <lineage>
        <taxon>Bacteria</taxon>
        <taxon>Pseudomonadati</taxon>
        <taxon>Pseudomonadota</taxon>
        <taxon>Gammaproteobacteria</taxon>
        <taxon>Pseudomonadales</taxon>
        <taxon>Pseudomonadaceae</taxon>
        <taxon>Pseudomonas</taxon>
    </lineage>
</organism>
<keyword evidence="1" id="KW-1133">Transmembrane helix</keyword>
<gene>
    <name evidence="2" type="ORF">N805_13845</name>
</gene>
<evidence type="ECO:0000313" key="2">
    <source>
        <dbReference type="EMBL" id="AJQ48238.1"/>
    </source>
</evidence>
<accession>A0AAU8SDB1</accession>
<proteinExistence type="predicted"/>
<keyword evidence="1" id="KW-0472">Membrane</keyword>